<comment type="similarity">
    <text evidence="5">Belongs to the DAPG/phloretin hydrolase family.</text>
</comment>
<proteinExistence type="inferred from homology"/>
<evidence type="ECO:0000259" key="6">
    <source>
        <dbReference type="Pfam" id="PF18089"/>
    </source>
</evidence>
<dbReference type="EMBL" id="JACHXD010000014">
    <property type="protein sequence ID" value="MBB3121140.1"/>
    <property type="molecule type" value="Genomic_DNA"/>
</dbReference>
<dbReference type="Pfam" id="PF18089">
    <property type="entry name" value="DAPG_hydrolase"/>
    <property type="match status" value="1"/>
</dbReference>
<evidence type="ECO:0000256" key="4">
    <source>
        <dbReference type="ARBA" id="ARBA00022833"/>
    </source>
</evidence>
<evidence type="ECO:0000256" key="2">
    <source>
        <dbReference type="ARBA" id="ARBA00022723"/>
    </source>
</evidence>
<reference evidence="7 8" key="1">
    <citation type="submission" date="2020-08" db="EMBL/GenBank/DDBJ databases">
        <title>Genomic Encyclopedia of Type Strains, Phase III (KMG-III): the genomes of soil and plant-associated and newly described type strains.</title>
        <authorList>
            <person name="Whitman W."/>
        </authorList>
    </citation>
    <scope>NUCLEOTIDE SEQUENCE [LARGE SCALE GENOMIC DNA]</scope>
    <source>
        <strain evidence="7 8">CECT 8897</strain>
    </source>
</reference>
<evidence type="ECO:0000256" key="5">
    <source>
        <dbReference type="ARBA" id="ARBA00023459"/>
    </source>
</evidence>
<keyword evidence="4" id="KW-0862">Zinc</keyword>
<keyword evidence="8" id="KW-1185">Reference proteome</keyword>
<dbReference type="RefSeq" id="WP_183442872.1">
    <property type="nucleotide sequence ID" value="NZ_JACHXD010000014.1"/>
</dbReference>
<accession>A0A7W5BF73</accession>
<sequence length="233" mass="26507">MKPNHTAAQWDLPEIEQLLERRPVRLETGITRNAAGQLVVAVRTDMHGCKGRMLDWWFKYFETTQHIKWWHPHDHVEHRGWDSKWKKGESYIGASIHAVESLCDIPPVAAKLKFHAPEEAFAPDRLRQAYAQGDVAAAVYARIGFGDHIQLDEDGDPQDGHMLHIATDTPFGCVLRSRFLLGLSAAQPVDEVPDNLGLSLMRHCYTEFTYLSRFLPSLYYGEHANGEAVPLPW</sequence>
<evidence type="ECO:0000256" key="1">
    <source>
        <dbReference type="ARBA" id="ARBA00001947"/>
    </source>
</evidence>
<gene>
    <name evidence="7" type="ORF">FHS03_004216</name>
</gene>
<dbReference type="InterPro" id="IPR041526">
    <property type="entry name" value="DAPG_hydrolase"/>
</dbReference>
<keyword evidence="3" id="KW-0378">Hydrolase</keyword>
<comment type="cofactor">
    <cofactor evidence="1">
        <name>Zn(2+)</name>
        <dbReference type="ChEBI" id="CHEBI:29105"/>
    </cofactor>
</comment>
<organism evidence="7 8">
    <name type="scientific">Pseudoduganella violacea</name>
    <dbReference type="NCBI Taxonomy" id="1715466"/>
    <lineage>
        <taxon>Bacteria</taxon>
        <taxon>Pseudomonadati</taxon>
        <taxon>Pseudomonadota</taxon>
        <taxon>Betaproteobacteria</taxon>
        <taxon>Burkholderiales</taxon>
        <taxon>Oxalobacteraceae</taxon>
        <taxon>Telluria group</taxon>
        <taxon>Pseudoduganella</taxon>
    </lineage>
</organism>
<dbReference type="AlphaFoldDB" id="A0A7W5BF73"/>
<protein>
    <recommendedName>
        <fullName evidence="6">DAPG hydrolase PhiG domain-containing protein</fullName>
    </recommendedName>
</protein>
<evidence type="ECO:0000313" key="8">
    <source>
        <dbReference type="Proteomes" id="UP000541535"/>
    </source>
</evidence>
<name>A0A7W5BF73_9BURK</name>
<keyword evidence="2" id="KW-0479">Metal-binding</keyword>
<evidence type="ECO:0000313" key="7">
    <source>
        <dbReference type="EMBL" id="MBB3121140.1"/>
    </source>
</evidence>
<comment type="caution">
    <text evidence="7">The sequence shown here is derived from an EMBL/GenBank/DDBJ whole genome shotgun (WGS) entry which is preliminary data.</text>
</comment>
<feature type="domain" description="DAPG hydrolase PhiG" evidence="6">
    <location>
        <begin position="13"/>
        <end position="220"/>
    </location>
</feature>
<dbReference type="GO" id="GO:0046872">
    <property type="term" value="F:metal ion binding"/>
    <property type="evidence" value="ECO:0007669"/>
    <property type="project" value="UniProtKB-KW"/>
</dbReference>
<dbReference type="Proteomes" id="UP000541535">
    <property type="component" value="Unassembled WGS sequence"/>
</dbReference>
<dbReference type="GO" id="GO:0016787">
    <property type="term" value="F:hydrolase activity"/>
    <property type="evidence" value="ECO:0007669"/>
    <property type="project" value="UniProtKB-KW"/>
</dbReference>
<evidence type="ECO:0000256" key="3">
    <source>
        <dbReference type="ARBA" id="ARBA00022801"/>
    </source>
</evidence>